<evidence type="ECO:0000256" key="1">
    <source>
        <dbReference type="SAM" id="Phobius"/>
    </source>
</evidence>
<comment type="caution">
    <text evidence="2">The sequence shown here is derived from an EMBL/GenBank/DDBJ whole genome shotgun (WGS) entry which is preliminary data.</text>
</comment>
<dbReference type="EMBL" id="CAJHNH020000746">
    <property type="protein sequence ID" value="CAG5119624.1"/>
    <property type="molecule type" value="Genomic_DNA"/>
</dbReference>
<keyword evidence="1" id="KW-1133">Transmembrane helix</keyword>
<feature type="transmembrane region" description="Helical" evidence="1">
    <location>
        <begin position="14"/>
        <end position="35"/>
    </location>
</feature>
<accession>A0A8S3YR83</accession>
<name>A0A8S3YR83_9EUPU</name>
<proteinExistence type="predicted"/>
<evidence type="ECO:0000313" key="3">
    <source>
        <dbReference type="Proteomes" id="UP000678393"/>
    </source>
</evidence>
<evidence type="ECO:0000313" key="2">
    <source>
        <dbReference type="EMBL" id="CAG5119624.1"/>
    </source>
</evidence>
<dbReference type="AlphaFoldDB" id="A0A8S3YR83"/>
<reference evidence="2" key="1">
    <citation type="submission" date="2021-04" db="EMBL/GenBank/DDBJ databases">
        <authorList>
            <consortium name="Molecular Ecology Group"/>
        </authorList>
    </citation>
    <scope>NUCLEOTIDE SEQUENCE</scope>
</reference>
<sequence length="358" mass="41197">MSHSRPCIVRLSRLLRYLVLVTFCAMISFSGYIFLNFLPTFEKGQLISQRRSPLIRDDNEVGFAPRDVPGHLLKHSNNFRERYRHLYESQPISFGSDVVKDSKKCFIYRCDTNKMSGCGDWADHVKGIEAAYLIANLTGRVFKAEMHGFPCKFADFIQPNLVNWTLYKTFHPIHSILYKRLFLLVPRLLKKLELFLYSVLPSPEHRLICVDLGTKTNLLRSFEDNRSNQLNYLSNVWSFIRTNSLTNIDKVFINTDSPEVLSLAKTEIFKSRLVTSPQKRPSSAHSEQLQSVCESLEADIFSQHILVNCDILVVSSNSLGHLAAYLRETDKGLYCLMGNGHIHPCRADRLNELYTMHE</sequence>
<dbReference type="Proteomes" id="UP000678393">
    <property type="component" value="Unassembled WGS sequence"/>
</dbReference>
<gene>
    <name evidence="2" type="ORF">CUNI_LOCUS5182</name>
</gene>
<keyword evidence="1" id="KW-0812">Transmembrane</keyword>
<keyword evidence="1" id="KW-0472">Membrane</keyword>
<dbReference type="Gene3D" id="3.40.50.11350">
    <property type="match status" value="1"/>
</dbReference>
<dbReference type="OrthoDB" id="428346at2759"/>
<protein>
    <submittedName>
        <fullName evidence="2">Uncharacterized protein</fullName>
    </submittedName>
</protein>
<organism evidence="2 3">
    <name type="scientific">Candidula unifasciata</name>
    <dbReference type="NCBI Taxonomy" id="100452"/>
    <lineage>
        <taxon>Eukaryota</taxon>
        <taxon>Metazoa</taxon>
        <taxon>Spiralia</taxon>
        <taxon>Lophotrochozoa</taxon>
        <taxon>Mollusca</taxon>
        <taxon>Gastropoda</taxon>
        <taxon>Heterobranchia</taxon>
        <taxon>Euthyneura</taxon>
        <taxon>Panpulmonata</taxon>
        <taxon>Eupulmonata</taxon>
        <taxon>Stylommatophora</taxon>
        <taxon>Helicina</taxon>
        <taxon>Helicoidea</taxon>
        <taxon>Geomitridae</taxon>
        <taxon>Candidula</taxon>
    </lineage>
</organism>
<keyword evidence="3" id="KW-1185">Reference proteome</keyword>